<protein>
    <submittedName>
        <fullName evidence="1">Uncharacterized protein</fullName>
    </submittedName>
</protein>
<reference evidence="1 2" key="1">
    <citation type="submission" date="2015-03" db="EMBL/GenBank/DDBJ databases">
        <authorList>
            <person name="McCorrison J."/>
            <person name="Sanka R."/>
            <person name="Adams M."/>
            <person name="Brinkac L."/>
            <person name="Nierman W."/>
            <person name="Sutton G."/>
            <person name="Nelson K."/>
            <person name="Kiedrowski L."/>
            <person name="Guerrero D."/>
            <person name="Bonomo R."/>
        </authorList>
    </citation>
    <scope>NUCLEOTIDE SEQUENCE [LARGE SCALE GENOMIC DNA]</scope>
    <source>
        <strain evidence="1 2">39373</strain>
    </source>
</reference>
<accession>A0A837FMJ2</accession>
<dbReference type="EMBL" id="JZYN01000006">
    <property type="protein sequence ID" value="KJM69093.1"/>
    <property type="molecule type" value="Genomic_DNA"/>
</dbReference>
<evidence type="ECO:0000313" key="2">
    <source>
        <dbReference type="Proteomes" id="UP000033679"/>
    </source>
</evidence>
<organism evidence="1 2">
    <name type="scientific">Enterobacter hormaechei subsp. xiangfangensis</name>
    <dbReference type="NCBI Taxonomy" id="1296536"/>
    <lineage>
        <taxon>Bacteria</taxon>
        <taxon>Pseudomonadati</taxon>
        <taxon>Pseudomonadota</taxon>
        <taxon>Gammaproteobacteria</taxon>
        <taxon>Enterobacterales</taxon>
        <taxon>Enterobacteriaceae</taxon>
        <taxon>Enterobacter</taxon>
        <taxon>Enterobacter cloacae complex</taxon>
    </lineage>
</organism>
<evidence type="ECO:0000313" key="1">
    <source>
        <dbReference type="EMBL" id="KJM69093.1"/>
    </source>
</evidence>
<dbReference type="AlphaFoldDB" id="A0A837FMJ2"/>
<dbReference type="KEGG" id="exf:BFV63_15470"/>
<proteinExistence type="predicted"/>
<comment type="caution">
    <text evidence="1">The sequence shown here is derived from an EMBL/GenBank/DDBJ whole genome shotgun (WGS) entry which is preliminary data.</text>
</comment>
<name>A0A837FMJ2_9ENTR</name>
<dbReference type="Proteomes" id="UP000033679">
    <property type="component" value="Unassembled WGS sequence"/>
</dbReference>
<gene>
    <name evidence="1" type="ORF">SS59_05280</name>
</gene>
<dbReference type="KEGG" id="eclx:LI66_15650"/>
<sequence length="44" mass="5369">MRNGFYRPSLNRHLLRTEIKLSPFHDTRKCRKLFKKMPLVTPEI</sequence>